<gene>
    <name evidence="1" type="ORF">MERR_LOCUS7415</name>
</gene>
<dbReference type="Proteomes" id="UP000467841">
    <property type="component" value="Unassembled WGS sequence"/>
</dbReference>
<organism evidence="1 2">
    <name type="scientific">Microthlaspi erraticum</name>
    <dbReference type="NCBI Taxonomy" id="1685480"/>
    <lineage>
        <taxon>Eukaryota</taxon>
        <taxon>Viridiplantae</taxon>
        <taxon>Streptophyta</taxon>
        <taxon>Embryophyta</taxon>
        <taxon>Tracheophyta</taxon>
        <taxon>Spermatophyta</taxon>
        <taxon>Magnoliopsida</taxon>
        <taxon>eudicotyledons</taxon>
        <taxon>Gunneridae</taxon>
        <taxon>Pentapetalae</taxon>
        <taxon>rosids</taxon>
        <taxon>malvids</taxon>
        <taxon>Brassicales</taxon>
        <taxon>Brassicaceae</taxon>
        <taxon>Coluteocarpeae</taxon>
        <taxon>Microthlaspi</taxon>
    </lineage>
</organism>
<reference evidence="1" key="1">
    <citation type="submission" date="2020-01" db="EMBL/GenBank/DDBJ databases">
        <authorList>
            <person name="Mishra B."/>
        </authorList>
    </citation>
    <scope>NUCLEOTIDE SEQUENCE [LARGE SCALE GENOMIC DNA]</scope>
</reference>
<evidence type="ECO:0000313" key="2">
    <source>
        <dbReference type="Proteomes" id="UP000467841"/>
    </source>
</evidence>
<keyword evidence="2" id="KW-1185">Reference proteome</keyword>
<dbReference type="EMBL" id="CACVBM020000532">
    <property type="protein sequence ID" value="CAA7020180.1"/>
    <property type="molecule type" value="Genomic_DNA"/>
</dbReference>
<evidence type="ECO:0000313" key="1">
    <source>
        <dbReference type="EMBL" id="CAA7020180.1"/>
    </source>
</evidence>
<name>A0A6D2HZV6_9BRAS</name>
<protein>
    <submittedName>
        <fullName evidence="1">Uncharacterized protein</fullName>
    </submittedName>
</protein>
<sequence>MTPHEKKVVMYDDDFCELGKELVVSRSDERGSIPSGDMGIESDNDVVMDHEPDEQTLQEKEIVPVRRGQRECIPSTRLDGFVLYTTHCSDDPLSLSLHTRLHQHHRNKVGKFTKWMCIMHSCMATLKKKYT</sequence>
<comment type="caution">
    <text evidence="1">The sequence shown here is derived from an EMBL/GenBank/DDBJ whole genome shotgun (WGS) entry which is preliminary data.</text>
</comment>
<proteinExistence type="predicted"/>
<accession>A0A6D2HZV6</accession>
<dbReference type="AlphaFoldDB" id="A0A6D2HZV6"/>